<dbReference type="PROSITE" id="PS00513">
    <property type="entry name" value="ADENYLOSUCCIN_SYN_2"/>
    <property type="match status" value="1"/>
</dbReference>
<dbReference type="Gene3D" id="3.90.170.10">
    <property type="entry name" value="Adenylosuccinate Synthetase, subunit A, domain 3"/>
    <property type="match status" value="1"/>
</dbReference>
<evidence type="ECO:0000256" key="7">
    <source>
        <dbReference type="ARBA" id="ARBA00023134"/>
    </source>
</evidence>
<sequence>MIMRKNIAILGAQWGDEGKGKIVDFLSKKIRYVVRCQGGNNAGHTVVIENKKIILHLIPSSILNKQTINIISSGVVISLDAFVSEINMLQKNGIDLKNRIFVSGLCPLVLPNHIAMDIAREKNNKKKFSIGTTKRGIGPAYEDKIARRALRIHHLFDINKLKDRLKVIIDYYNFQLVNYYQVKSINYQDVLSNLIQHSKFLKSMIVDIPNILEYAESKNEPIIFEGAQGAMLDIDYGTYPYVTSSNTTIGGIICSTGFSPFKINYILGILKAYSTRVGKGPFPTEIFNEISNILLIKGKEFGSTTVPIEMISTGSERSDMIILNNIN</sequence>
<protein>
    <recommendedName>
        <fullName evidence="8 10">Adenylosuccinate synthetase</fullName>
        <shortName evidence="8">AMPSase</shortName>
        <shortName evidence="8">AdSS</shortName>
        <ecNumber evidence="8 10">6.3.4.4</ecNumber>
    </recommendedName>
    <alternativeName>
        <fullName evidence="8">IMP--aspartate ligase</fullName>
    </alternativeName>
</protein>
<feature type="binding site" evidence="8">
    <location>
        <begin position="16"/>
        <end position="19"/>
    </location>
    <ligand>
        <name>IMP</name>
        <dbReference type="ChEBI" id="CHEBI:58053"/>
    </ligand>
</feature>
<dbReference type="GO" id="GO:0005525">
    <property type="term" value="F:GTP binding"/>
    <property type="evidence" value="ECO:0007669"/>
    <property type="project" value="UniProtKB-UniRule"/>
</dbReference>
<comment type="caution">
    <text evidence="8">Lacks conserved residue(s) required for the propagation of feature annotation.</text>
</comment>
<accession>A0A1B0C7J3</accession>
<dbReference type="SMART" id="SM00788">
    <property type="entry name" value="Adenylsucc_synt"/>
    <property type="match status" value="1"/>
</dbReference>
<dbReference type="PANTHER" id="PTHR11846:SF0">
    <property type="entry name" value="ADENYLOSUCCINATE SYNTHETASE"/>
    <property type="match status" value="1"/>
</dbReference>
<comment type="similarity">
    <text evidence="8 10">Belongs to the adenylosuccinate synthetase family.</text>
</comment>
<evidence type="ECO:0000256" key="5">
    <source>
        <dbReference type="ARBA" id="ARBA00022755"/>
    </source>
</evidence>
<evidence type="ECO:0000256" key="6">
    <source>
        <dbReference type="ARBA" id="ARBA00022842"/>
    </source>
</evidence>
<comment type="cofactor">
    <cofactor evidence="8">
        <name>Mg(2+)</name>
        <dbReference type="ChEBI" id="CHEBI:18420"/>
    </cofactor>
    <text evidence="8">Binds 1 Mg(2+) ion per subunit.</text>
</comment>
<dbReference type="GO" id="GO:0004019">
    <property type="term" value="F:adenylosuccinate synthase activity"/>
    <property type="evidence" value="ECO:0007669"/>
    <property type="project" value="UniProtKB-UniRule"/>
</dbReference>
<dbReference type="EnsemblMetazoa" id="GPPI051348-RA">
    <property type="protein sequence ID" value="GPPI051348-PA"/>
    <property type="gene ID" value="GPPI051348"/>
</dbReference>
<dbReference type="InterPro" id="IPR042111">
    <property type="entry name" value="Adenylosuccinate_synth_dom3"/>
</dbReference>
<evidence type="ECO:0000256" key="8">
    <source>
        <dbReference type="HAMAP-Rule" id="MF_03125"/>
    </source>
</evidence>
<dbReference type="GO" id="GO:0046040">
    <property type="term" value="P:IMP metabolic process"/>
    <property type="evidence" value="ECO:0007669"/>
    <property type="project" value="TreeGrafter"/>
</dbReference>
<feature type="binding site" evidence="8">
    <location>
        <begin position="41"/>
        <end position="44"/>
    </location>
    <ligand>
        <name>IMP</name>
        <dbReference type="ChEBI" id="CHEBI:58053"/>
    </ligand>
</feature>
<keyword evidence="4 8" id="KW-0547">Nucleotide-binding</keyword>
<dbReference type="PROSITE" id="PS01266">
    <property type="entry name" value="ADENYLOSUCCIN_SYN_1"/>
    <property type="match status" value="1"/>
</dbReference>
<dbReference type="GO" id="GO:0005737">
    <property type="term" value="C:cytoplasm"/>
    <property type="evidence" value="ECO:0007669"/>
    <property type="project" value="UniProtKB-SubCell"/>
</dbReference>
<dbReference type="SUPFAM" id="SSF52540">
    <property type="entry name" value="P-loop containing nucleoside triphosphate hydrolases"/>
    <property type="match status" value="1"/>
</dbReference>
<keyword evidence="7 8" id="KW-0342">GTP-binding</keyword>
<dbReference type="AlphaFoldDB" id="A0A1B0C7J3"/>
<evidence type="ECO:0000256" key="10">
    <source>
        <dbReference type="RuleBase" id="RU000520"/>
    </source>
</evidence>
<name>A0A1B0C7J3_9MUSC</name>
<comment type="subcellular location">
    <subcellularLocation>
        <location evidence="8">Cytoplasm</location>
    </subcellularLocation>
</comment>
<feature type="binding site" evidence="8">
    <location>
        <begin position="15"/>
        <end position="21"/>
    </location>
    <ligand>
        <name>GTP</name>
        <dbReference type="ChEBI" id="CHEBI:37565"/>
    </ligand>
</feature>
<keyword evidence="8" id="KW-0963">Cytoplasm</keyword>
<dbReference type="STRING" id="67801.A0A1B0C7J3"/>
<dbReference type="NCBIfam" id="NF002223">
    <property type="entry name" value="PRK01117.1"/>
    <property type="match status" value="1"/>
</dbReference>
<dbReference type="UniPathway" id="UPA00075">
    <property type="reaction ID" value="UER00335"/>
</dbReference>
<feature type="binding site" evidence="8">
    <location>
        <position position="243"/>
    </location>
    <ligand>
        <name>IMP</name>
        <dbReference type="ChEBI" id="CHEBI:58053"/>
    </ligand>
</feature>
<comment type="pathway">
    <text evidence="8 10">Purine metabolism; AMP biosynthesis via de novo pathway; AMP from IMP: step 1/2.</text>
</comment>
<dbReference type="InterPro" id="IPR027417">
    <property type="entry name" value="P-loop_NTPase"/>
</dbReference>
<organism evidence="11 12">
    <name type="scientific">Glossina palpalis gambiensis</name>
    <dbReference type="NCBI Taxonomy" id="67801"/>
    <lineage>
        <taxon>Eukaryota</taxon>
        <taxon>Metazoa</taxon>
        <taxon>Ecdysozoa</taxon>
        <taxon>Arthropoda</taxon>
        <taxon>Hexapoda</taxon>
        <taxon>Insecta</taxon>
        <taxon>Pterygota</taxon>
        <taxon>Neoptera</taxon>
        <taxon>Endopterygota</taxon>
        <taxon>Diptera</taxon>
        <taxon>Brachycera</taxon>
        <taxon>Muscomorpha</taxon>
        <taxon>Hippoboscoidea</taxon>
        <taxon>Glossinidae</taxon>
        <taxon>Glossina</taxon>
    </lineage>
</organism>
<dbReference type="InterPro" id="IPR042110">
    <property type="entry name" value="Adenylosuccinate_synth_dom2"/>
</dbReference>
<feature type="binding site" evidence="8">
    <location>
        <position position="147"/>
    </location>
    <ligand>
        <name>IMP</name>
        <dbReference type="ChEBI" id="CHEBI:58053"/>
        <note>ligand shared between dimeric partners</note>
    </ligand>
</feature>
<evidence type="ECO:0000256" key="1">
    <source>
        <dbReference type="ARBA" id="ARBA00011738"/>
    </source>
</evidence>
<feature type="active site" description="Proton acceptor" evidence="8">
    <location>
        <position position="16"/>
    </location>
</feature>
<keyword evidence="6 8" id="KW-0460">Magnesium</keyword>
<evidence type="ECO:0000313" key="12">
    <source>
        <dbReference type="Proteomes" id="UP000092460"/>
    </source>
</evidence>
<dbReference type="CDD" id="cd03108">
    <property type="entry name" value="AdSS"/>
    <property type="match status" value="1"/>
</dbReference>
<dbReference type="VEuPathDB" id="VectorBase:GPPI051348"/>
<dbReference type="Proteomes" id="UP000092460">
    <property type="component" value="Unassembled WGS sequence"/>
</dbReference>
<dbReference type="GO" id="GO:0000287">
    <property type="term" value="F:magnesium ion binding"/>
    <property type="evidence" value="ECO:0007669"/>
    <property type="project" value="UniProtKB-UniRule"/>
</dbReference>
<reference evidence="12" key="1">
    <citation type="submission" date="2015-01" db="EMBL/GenBank/DDBJ databases">
        <authorList>
            <person name="Aksoy S."/>
            <person name="Warren W."/>
            <person name="Wilson R.K."/>
        </authorList>
    </citation>
    <scope>NUCLEOTIDE SEQUENCE [LARGE SCALE GENOMIC DNA]</scope>
    <source>
        <strain evidence="12">IAEA</strain>
    </source>
</reference>
<reference evidence="11" key="2">
    <citation type="submission" date="2020-05" db="UniProtKB">
        <authorList>
            <consortium name="EnsemblMetazoa"/>
        </authorList>
    </citation>
    <scope>IDENTIFICATION</scope>
    <source>
        <strain evidence="11">IAEA</strain>
    </source>
</reference>
<evidence type="ECO:0000256" key="9">
    <source>
        <dbReference type="PROSITE-ProRule" id="PRU10134"/>
    </source>
</evidence>
<dbReference type="InterPro" id="IPR042109">
    <property type="entry name" value="Adenylosuccinate_synth_dom1"/>
</dbReference>
<dbReference type="InterPro" id="IPR001114">
    <property type="entry name" value="Adenylosuccinate_synthetase"/>
</dbReference>
<dbReference type="InterPro" id="IPR018220">
    <property type="entry name" value="Adenylosuccin_syn_GTP-bd"/>
</dbReference>
<dbReference type="GO" id="GO:0044208">
    <property type="term" value="P:'de novo' AMP biosynthetic process"/>
    <property type="evidence" value="ECO:0007669"/>
    <property type="project" value="UniProtKB-UniRule"/>
</dbReference>
<proteinExistence type="inferred from homology"/>
<dbReference type="EMBL" id="JXJN01028663">
    <property type="status" value="NOT_ANNOTATED_CDS"/>
    <property type="molecule type" value="Genomic_DNA"/>
</dbReference>
<feature type="binding site" evidence="8">
    <location>
        <position position="16"/>
    </location>
    <ligand>
        <name>Mg(2+)</name>
        <dbReference type="ChEBI" id="CHEBI:18420"/>
    </ligand>
</feature>
<keyword evidence="5 8" id="KW-0658">Purine biosynthesis</keyword>
<dbReference type="Pfam" id="PF00709">
    <property type="entry name" value="Adenylsucc_synt"/>
    <property type="match status" value="1"/>
</dbReference>
<feature type="active site" evidence="9">
    <location>
        <position position="144"/>
    </location>
</feature>
<evidence type="ECO:0000313" key="11">
    <source>
        <dbReference type="EnsemblMetazoa" id="GPPI051348-PA"/>
    </source>
</evidence>
<evidence type="ECO:0000256" key="4">
    <source>
        <dbReference type="ARBA" id="ARBA00022741"/>
    </source>
</evidence>
<comment type="subunit">
    <text evidence="1 8">Homodimer.</text>
</comment>
<evidence type="ECO:0000256" key="3">
    <source>
        <dbReference type="ARBA" id="ARBA00022723"/>
    </source>
</evidence>
<feature type="active site" description="Proton donor" evidence="8">
    <location>
        <position position="44"/>
    </location>
</feature>
<feature type="binding site" evidence="8">
    <location>
        <begin position="43"/>
        <end position="45"/>
    </location>
    <ligand>
        <name>GTP</name>
        <dbReference type="ChEBI" id="CHEBI:37565"/>
    </ligand>
</feature>
<dbReference type="Gene3D" id="1.10.300.10">
    <property type="entry name" value="Adenylosuccinate Synthetase, subunit A, domain 2"/>
    <property type="match status" value="1"/>
</dbReference>
<feature type="binding site" evidence="8">
    <location>
        <position position="228"/>
    </location>
    <ligand>
        <name>IMP</name>
        <dbReference type="ChEBI" id="CHEBI:58053"/>
    </ligand>
</feature>
<feature type="binding site" evidence="8">
    <location>
        <position position="133"/>
    </location>
    <ligand>
        <name>IMP</name>
        <dbReference type="ChEBI" id="CHEBI:58053"/>
    </ligand>
</feature>
<keyword evidence="2 8" id="KW-0436">Ligase</keyword>
<keyword evidence="3 8" id="KW-0479">Metal-binding</keyword>
<comment type="catalytic activity">
    <reaction evidence="8 10">
        <text>IMP + L-aspartate + GTP = N(6)-(1,2-dicarboxyethyl)-AMP + GDP + phosphate + 2 H(+)</text>
        <dbReference type="Rhea" id="RHEA:15753"/>
        <dbReference type="ChEBI" id="CHEBI:15378"/>
        <dbReference type="ChEBI" id="CHEBI:29991"/>
        <dbReference type="ChEBI" id="CHEBI:37565"/>
        <dbReference type="ChEBI" id="CHEBI:43474"/>
        <dbReference type="ChEBI" id="CHEBI:57567"/>
        <dbReference type="ChEBI" id="CHEBI:58053"/>
        <dbReference type="ChEBI" id="CHEBI:58189"/>
        <dbReference type="EC" id="6.3.4.4"/>
    </reaction>
</comment>
<comment type="function">
    <text evidence="8">Plays an important role in the de novo pathway and in the salvage pathway of purine nucleotide biosynthesis. Catalyzes the first commited step in the biosynthesis of AMP from IMP.</text>
</comment>
<keyword evidence="12" id="KW-1185">Reference proteome</keyword>
<dbReference type="InterPro" id="IPR033128">
    <property type="entry name" value="Adenylosuccin_syn_Lys_AS"/>
</dbReference>
<dbReference type="Gene3D" id="3.40.440.10">
    <property type="entry name" value="Adenylosuccinate Synthetase, subunit A, domain 1"/>
    <property type="match status" value="1"/>
</dbReference>
<dbReference type="HAMAP" id="MF_00011">
    <property type="entry name" value="Adenylosucc_synth"/>
    <property type="match status" value="1"/>
</dbReference>
<dbReference type="PANTHER" id="PTHR11846">
    <property type="entry name" value="ADENYLOSUCCINATE SYNTHETASE"/>
    <property type="match status" value="1"/>
</dbReference>
<evidence type="ECO:0000256" key="2">
    <source>
        <dbReference type="ARBA" id="ARBA00022598"/>
    </source>
</evidence>
<dbReference type="FunFam" id="1.10.300.10:FF:000001">
    <property type="entry name" value="Adenylosuccinate synthetase"/>
    <property type="match status" value="1"/>
</dbReference>
<comment type="function">
    <text evidence="10">Plays an important role in the de novo pathway of purine nucleotide biosynthesis.</text>
</comment>
<feature type="binding site" evidence="8">
    <location>
        <position position="43"/>
    </location>
    <ligand>
        <name>Mg(2+)</name>
        <dbReference type="ChEBI" id="CHEBI:18420"/>
    </ligand>
</feature>
<dbReference type="EC" id="6.3.4.4" evidence="8 10"/>